<dbReference type="HOGENOM" id="CLU_1833402_0_0_10"/>
<evidence type="ECO:0000313" key="2">
    <source>
        <dbReference type="Proteomes" id="UP000010433"/>
    </source>
</evidence>
<comment type="caution">
    <text evidence="1">The sequence shown here is derived from an EMBL/GenBank/DDBJ whole genome shotgun (WGS) entry which is preliminary data.</text>
</comment>
<reference evidence="1 2" key="1">
    <citation type="submission" date="2012-05" db="EMBL/GenBank/DDBJ databases">
        <authorList>
            <person name="Weinstock G."/>
            <person name="Sodergren E."/>
            <person name="Lobos E.A."/>
            <person name="Fulton L."/>
            <person name="Fulton R."/>
            <person name="Courtney L."/>
            <person name="Fronick C."/>
            <person name="O'Laughlin M."/>
            <person name="Godfrey J."/>
            <person name="Wilson R.M."/>
            <person name="Miner T."/>
            <person name="Farmer C."/>
            <person name="Delehaunty K."/>
            <person name="Cordes M."/>
            <person name="Minx P."/>
            <person name="Tomlinson C."/>
            <person name="Chen J."/>
            <person name="Wollam A."/>
            <person name="Pepin K.H."/>
            <person name="Bhonagiri V."/>
            <person name="Zhang X."/>
            <person name="Suruliraj S."/>
            <person name="Warren W."/>
            <person name="Mitreva M."/>
            <person name="Mardis E.R."/>
            <person name="Wilson R.K."/>
        </authorList>
    </citation>
    <scope>NUCLEOTIDE SEQUENCE [LARGE SCALE GENOMIC DNA]</scope>
    <source>
        <strain evidence="1 2">F0055</strain>
    </source>
</reference>
<dbReference type="Proteomes" id="UP000010433">
    <property type="component" value="Unassembled WGS sequence"/>
</dbReference>
<gene>
    <name evidence="1" type="ORF">HMPREF9151_02492</name>
</gene>
<evidence type="ECO:0000313" key="1">
    <source>
        <dbReference type="EMBL" id="EKX96245.1"/>
    </source>
</evidence>
<protein>
    <submittedName>
        <fullName evidence="1">Uncharacterized protein</fullName>
    </submittedName>
</protein>
<organism evidence="1 2">
    <name type="scientific">Hoylesella saccharolytica F0055</name>
    <dbReference type="NCBI Taxonomy" id="1127699"/>
    <lineage>
        <taxon>Bacteria</taxon>
        <taxon>Pseudomonadati</taxon>
        <taxon>Bacteroidota</taxon>
        <taxon>Bacteroidia</taxon>
        <taxon>Bacteroidales</taxon>
        <taxon>Prevotellaceae</taxon>
        <taxon>Hoylesella</taxon>
    </lineage>
</organism>
<dbReference type="STRING" id="1127699.HMPREF9151_02492"/>
<proteinExistence type="predicted"/>
<dbReference type="EMBL" id="AMEP01000163">
    <property type="protein sequence ID" value="EKX96245.1"/>
    <property type="molecule type" value="Genomic_DNA"/>
</dbReference>
<sequence length="140" mass="15771">MQLKAMTPAHRSLSILGKSIKHLVEFPPHVVVYRNHRTVYETNARALSKTLDAHEGYQVEGHAGNEFHETRVGHGLREVARRMFLDEEEVIVLEVAKRAKMVAQQNGHDFALGHLPFTVSHALISLVDGCEMEAFSEFSI</sequence>
<dbReference type="AlphaFoldDB" id="L1MYR4"/>
<dbReference type="PATRIC" id="fig|1127699.3.peg.2286"/>
<keyword evidence="2" id="KW-1185">Reference proteome</keyword>
<name>L1MYR4_9BACT</name>
<accession>L1MYR4</accession>